<dbReference type="Gene3D" id="2.60.120.10">
    <property type="entry name" value="Jelly Rolls"/>
    <property type="match status" value="2"/>
</dbReference>
<evidence type="ECO:0000259" key="6">
    <source>
        <dbReference type="Pfam" id="PF21621"/>
    </source>
</evidence>
<sequence length="321" mass="35291">MRYPMKLIAPLKDYLWGGTRLKEEYGKETELTKVAESWELACHRDGKSVIANGAAKGQTLEKWLAGEGRGVLGKNAEKFSYFPLLIKLIDARDDLSVQVHPSDAYALRVEGEHGKTELWYIVDCAPGAEILYGFQHELTREEFRRRIEDNTLHEVVRRVPVHKGDVFFIPAGTLHAIGRGILICEIQQSSNATYRVYDYGRVGADGKPRTLHIEKALDVTCLTPAVSGASSAVSVDIFAGVQVRLLGACDYFTAYHLAVTGECALMAGEDSFQCLTMLSGSLVLRSGSGEICMRKGESAFLPAGLGRYMLNGEAEIILSKV</sequence>
<dbReference type="InterPro" id="IPR011051">
    <property type="entry name" value="RmlC_Cupin_sf"/>
</dbReference>
<name>A0ABP2MN96_9FIRM</name>
<dbReference type="EMBL" id="ADGH01000018">
    <property type="protein sequence ID" value="EHG23534.1"/>
    <property type="molecule type" value="Genomic_DNA"/>
</dbReference>
<dbReference type="GO" id="GO:0016853">
    <property type="term" value="F:isomerase activity"/>
    <property type="evidence" value="ECO:0007669"/>
    <property type="project" value="UniProtKB-KW"/>
</dbReference>
<evidence type="ECO:0000256" key="4">
    <source>
        <dbReference type="ARBA" id="ARBA00030762"/>
    </source>
</evidence>
<evidence type="ECO:0000259" key="5">
    <source>
        <dbReference type="Pfam" id="PF20511"/>
    </source>
</evidence>
<feature type="domain" description="Phosphomannose isomerase type I catalytic" evidence="5">
    <location>
        <begin position="6"/>
        <end position="105"/>
    </location>
</feature>
<dbReference type="PIRSF" id="PIRSF036894">
    <property type="entry name" value="PMI_Firm_short"/>
    <property type="match status" value="1"/>
</dbReference>
<dbReference type="RefSeq" id="WP_006696996.1">
    <property type="nucleotide sequence ID" value="NZ_JH376861.1"/>
</dbReference>
<gene>
    <name evidence="7" type="ORF">HMPREF9432_01810</name>
</gene>
<dbReference type="InterPro" id="IPR014628">
    <property type="entry name" value="Man6P_isomerase_Firm_short"/>
</dbReference>
<comment type="caution">
    <text evidence="7">The sequence shown here is derived from an EMBL/GenBank/DDBJ whole genome shotgun (WGS) entry which is preliminary data.</text>
</comment>
<proteinExistence type="predicted"/>
<keyword evidence="7" id="KW-0413">Isomerase</keyword>
<dbReference type="SUPFAM" id="SSF51182">
    <property type="entry name" value="RmlC-like cupins"/>
    <property type="match status" value="1"/>
</dbReference>
<keyword evidence="2" id="KW-0862">Zinc</keyword>
<reference evidence="7 8" key="1">
    <citation type="submission" date="2011-08" db="EMBL/GenBank/DDBJ databases">
        <title>The Genome Sequence of Selenomonas noxia F0398.</title>
        <authorList>
            <consortium name="The Broad Institute Genome Sequencing Platform"/>
            <person name="Earl A."/>
            <person name="Ward D."/>
            <person name="Feldgarden M."/>
            <person name="Gevers D."/>
            <person name="Izard J."/>
            <person name="Ganesan A."/>
            <person name="Blanton J.M."/>
            <person name="Baranova O.V."/>
            <person name="Tanner A.C."/>
            <person name="Dewhirst F.E."/>
            <person name="Young S.K."/>
            <person name="Zeng Q."/>
            <person name="Gargeya S."/>
            <person name="Fitzgerald M."/>
            <person name="Haas B."/>
            <person name="Abouelleil A."/>
            <person name="Alvarado L."/>
            <person name="Arachchi H.M."/>
            <person name="Berlin A."/>
            <person name="Brown A."/>
            <person name="Chapman S.B."/>
            <person name="Chen Z."/>
            <person name="Dunbar C."/>
            <person name="Freedman E."/>
            <person name="Gearin G."/>
            <person name="Gellesch M."/>
            <person name="Goldberg J."/>
            <person name="Griggs A."/>
            <person name="Gujja S."/>
            <person name="Heiman D."/>
            <person name="Howarth C."/>
            <person name="Larson L."/>
            <person name="Lui A."/>
            <person name="MacDonald P.J.P."/>
            <person name="Montmayeur A."/>
            <person name="Murphy C."/>
            <person name="Neiman D."/>
            <person name="Pearson M."/>
            <person name="Priest M."/>
            <person name="Roberts A."/>
            <person name="Saif S."/>
            <person name="Shea T."/>
            <person name="Shenoy N."/>
            <person name="Sisk P."/>
            <person name="Stolte C."/>
            <person name="Sykes S."/>
            <person name="Wortman J."/>
            <person name="Nusbaum C."/>
            <person name="Birren B."/>
        </authorList>
    </citation>
    <scope>NUCLEOTIDE SEQUENCE [LARGE SCALE GENOMIC DNA]</scope>
    <source>
        <strain evidence="7 8">F0398</strain>
    </source>
</reference>
<dbReference type="InterPro" id="IPR051804">
    <property type="entry name" value="Carb_Metab_Reg_Kinase/Isom"/>
</dbReference>
<dbReference type="CDD" id="cd07010">
    <property type="entry name" value="cupin_PMI_type_I_N_bac"/>
    <property type="match status" value="1"/>
</dbReference>
<evidence type="ECO:0000313" key="8">
    <source>
        <dbReference type="Proteomes" id="UP000003175"/>
    </source>
</evidence>
<organism evidence="7 8">
    <name type="scientific">Selenomonas noxia F0398</name>
    <dbReference type="NCBI Taxonomy" id="702437"/>
    <lineage>
        <taxon>Bacteria</taxon>
        <taxon>Bacillati</taxon>
        <taxon>Bacillota</taxon>
        <taxon>Negativicutes</taxon>
        <taxon>Selenomonadales</taxon>
        <taxon>Selenomonadaceae</taxon>
        <taxon>Selenomonas</taxon>
    </lineage>
</organism>
<keyword evidence="8" id="KW-1185">Reference proteome</keyword>
<protein>
    <recommendedName>
        <fullName evidence="3">Phosphohexomutase</fullName>
    </recommendedName>
    <alternativeName>
        <fullName evidence="4">Phosphomannose isomerase</fullName>
    </alternativeName>
</protein>
<dbReference type="InterPro" id="IPR046457">
    <property type="entry name" value="PMI_typeI_cat"/>
</dbReference>
<dbReference type="InterPro" id="IPR049071">
    <property type="entry name" value="MPI_cupin_dom"/>
</dbReference>
<keyword evidence="1" id="KW-0479">Metal-binding</keyword>
<dbReference type="PANTHER" id="PTHR42742:SF3">
    <property type="entry name" value="FRUCTOKINASE"/>
    <property type="match status" value="1"/>
</dbReference>
<evidence type="ECO:0000256" key="2">
    <source>
        <dbReference type="ARBA" id="ARBA00022833"/>
    </source>
</evidence>
<dbReference type="Proteomes" id="UP000003175">
    <property type="component" value="Unassembled WGS sequence"/>
</dbReference>
<dbReference type="Pfam" id="PF20511">
    <property type="entry name" value="PMI_typeI_cat"/>
    <property type="match status" value="1"/>
</dbReference>
<evidence type="ECO:0000313" key="7">
    <source>
        <dbReference type="EMBL" id="EHG23534.1"/>
    </source>
</evidence>
<dbReference type="Pfam" id="PF21621">
    <property type="entry name" value="MPI_cupin_dom"/>
    <property type="match status" value="1"/>
</dbReference>
<evidence type="ECO:0000256" key="3">
    <source>
        <dbReference type="ARBA" id="ARBA00029741"/>
    </source>
</evidence>
<dbReference type="InterPro" id="IPR014710">
    <property type="entry name" value="RmlC-like_jellyroll"/>
</dbReference>
<dbReference type="PANTHER" id="PTHR42742">
    <property type="entry name" value="TRANSCRIPTIONAL REPRESSOR MPRA"/>
    <property type="match status" value="1"/>
</dbReference>
<accession>A0ABP2MN96</accession>
<feature type="domain" description="Mannose-6-phosphate isomerase cupin" evidence="6">
    <location>
        <begin position="249"/>
        <end position="320"/>
    </location>
</feature>
<evidence type="ECO:0000256" key="1">
    <source>
        <dbReference type="ARBA" id="ARBA00022723"/>
    </source>
</evidence>